<comment type="caution">
    <text evidence="7">The sequence shown here is derived from an EMBL/GenBank/DDBJ whole genome shotgun (WGS) entry which is preliminary data.</text>
</comment>
<name>A0ABT4VP16_9HYPH</name>
<dbReference type="Gene3D" id="3.30.560.10">
    <property type="entry name" value="Glucose Oxidase, domain 3"/>
    <property type="match status" value="1"/>
</dbReference>
<dbReference type="GO" id="GO:0008812">
    <property type="term" value="F:choline dehydrogenase activity"/>
    <property type="evidence" value="ECO:0007669"/>
    <property type="project" value="UniProtKB-EC"/>
</dbReference>
<evidence type="ECO:0000256" key="4">
    <source>
        <dbReference type="ARBA" id="ARBA00022827"/>
    </source>
</evidence>
<reference evidence="7" key="1">
    <citation type="submission" date="2022-11" db="EMBL/GenBank/DDBJ databases">
        <title>Hoeflea poritis sp. nov., isolated from scleractinian coral Porites lutea.</title>
        <authorList>
            <person name="Zhang G."/>
            <person name="Wei Q."/>
            <person name="Cai L."/>
        </authorList>
    </citation>
    <scope>NUCLEOTIDE SEQUENCE</scope>
    <source>
        <strain evidence="7">E7-10</strain>
    </source>
</reference>
<proteinExistence type="inferred from homology"/>
<dbReference type="PROSITE" id="PS00623">
    <property type="entry name" value="GMC_OXRED_1"/>
    <property type="match status" value="1"/>
</dbReference>
<evidence type="ECO:0000313" key="8">
    <source>
        <dbReference type="Proteomes" id="UP001148313"/>
    </source>
</evidence>
<evidence type="ECO:0000256" key="2">
    <source>
        <dbReference type="ARBA" id="ARBA00010790"/>
    </source>
</evidence>
<evidence type="ECO:0000256" key="1">
    <source>
        <dbReference type="ARBA" id="ARBA00001974"/>
    </source>
</evidence>
<keyword evidence="3 5" id="KW-0285">Flavoprotein</keyword>
<feature type="domain" description="Glucose-methanol-choline oxidoreductase N-terminal" evidence="6">
    <location>
        <begin position="78"/>
        <end position="101"/>
    </location>
</feature>
<comment type="similarity">
    <text evidence="2 5">Belongs to the GMC oxidoreductase family.</text>
</comment>
<dbReference type="PIRSF" id="PIRSF000137">
    <property type="entry name" value="Alcohol_oxidase"/>
    <property type="match status" value="1"/>
</dbReference>
<evidence type="ECO:0000259" key="6">
    <source>
        <dbReference type="PROSITE" id="PS00623"/>
    </source>
</evidence>
<dbReference type="EC" id="1.1.99.1" evidence="7"/>
<dbReference type="SUPFAM" id="SSF51905">
    <property type="entry name" value="FAD/NAD(P)-binding domain"/>
    <property type="match status" value="1"/>
</dbReference>
<comment type="cofactor">
    <cofactor evidence="1">
        <name>FAD</name>
        <dbReference type="ChEBI" id="CHEBI:57692"/>
    </cofactor>
</comment>
<keyword evidence="7" id="KW-0560">Oxidoreductase</keyword>
<evidence type="ECO:0000313" key="7">
    <source>
        <dbReference type="EMBL" id="MDA4845880.1"/>
    </source>
</evidence>
<dbReference type="PANTHER" id="PTHR11552">
    <property type="entry name" value="GLUCOSE-METHANOL-CHOLINE GMC OXIDOREDUCTASE"/>
    <property type="match status" value="1"/>
</dbReference>
<dbReference type="Proteomes" id="UP001148313">
    <property type="component" value="Unassembled WGS sequence"/>
</dbReference>
<dbReference type="Pfam" id="PF05199">
    <property type="entry name" value="GMC_oxred_C"/>
    <property type="match status" value="1"/>
</dbReference>
<dbReference type="InterPro" id="IPR036188">
    <property type="entry name" value="FAD/NAD-bd_sf"/>
</dbReference>
<dbReference type="EMBL" id="JAPJZH010000006">
    <property type="protein sequence ID" value="MDA4845880.1"/>
    <property type="molecule type" value="Genomic_DNA"/>
</dbReference>
<dbReference type="NCBIfam" id="NF002550">
    <property type="entry name" value="PRK02106.1"/>
    <property type="match status" value="1"/>
</dbReference>
<dbReference type="PANTHER" id="PTHR11552:SF147">
    <property type="entry name" value="CHOLINE DEHYDROGENASE, MITOCHONDRIAL"/>
    <property type="match status" value="1"/>
</dbReference>
<sequence>MYDYIIVGAGSAGCVLANRLSANSEVRVLLLEAGGPDNDPMIHVPGGFALLQKPSVNYCYTTAPQKHLNNRELWFPLGKTLGGSSSINGMIYIRGQKEDYDSWAGDGNTGWSYENVLPYFRRAENNNTIADAYHGTDGPLHVSNQRSPHIICKDYIRAAQQAGYKLNPDFNGDDQLGTGLYQVTQHNGRRASAAVCYLKPAMKRPNLTVVTHAQSKRVIIERRRAVGIEYVKGGKVETVRCEREVLVSSGSIGTAKLLLLSGIGPSDELKALGIDMQHHMDGVGKNYQDHLNTYVVCDLNKPISYDGQHKFPQNIKHGIQYALYRTGAPTSPVAEGGCFIDVHGTGRADLQTHILPAYVVNGARTFVPGHGLTINTCNMRPTSRGSVTLRSSNPEDMPVIDPNYHDTEYDRDMSVQAVKHVREILAQPAIAQHIKRERYPGADAKTPEQILEYAREFASVDYHPVGTCKMGTDDMAVVDPELKVHGIEGLRVCDNSIMPYLNSGNTNAPAIMIGEKAAAMILEEPPLTQKVPKRTYFPQTASA</sequence>
<dbReference type="InterPro" id="IPR007867">
    <property type="entry name" value="GMC_OxRtase_C"/>
</dbReference>
<evidence type="ECO:0000256" key="3">
    <source>
        <dbReference type="ARBA" id="ARBA00022630"/>
    </source>
</evidence>
<dbReference type="InterPro" id="IPR012132">
    <property type="entry name" value="GMC_OxRdtase"/>
</dbReference>
<keyword evidence="8" id="KW-1185">Reference proteome</keyword>
<evidence type="ECO:0000256" key="5">
    <source>
        <dbReference type="RuleBase" id="RU003968"/>
    </source>
</evidence>
<protein>
    <submittedName>
        <fullName evidence="7">Choline dehydrogenase</fullName>
        <ecNumber evidence="7">1.1.99.1</ecNumber>
    </submittedName>
</protein>
<organism evidence="7 8">
    <name type="scientific">Hoeflea poritis</name>
    <dbReference type="NCBI Taxonomy" id="2993659"/>
    <lineage>
        <taxon>Bacteria</taxon>
        <taxon>Pseudomonadati</taxon>
        <taxon>Pseudomonadota</taxon>
        <taxon>Alphaproteobacteria</taxon>
        <taxon>Hyphomicrobiales</taxon>
        <taxon>Rhizobiaceae</taxon>
        <taxon>Hoeflea</taxon>
    </lineage>
</organism>
<dbReference type="Gene3D" id="3.50.50.60">
    <property type="entry name" value="FAD/NAD(P)-binding domain"/>
    <property type="match status" value="1"/>
</dbReference>
<dbReference type="Pfam" id="PF00732">
    <property type="entry name" value="GMC_oxred_N"/>
    <property type="match status" value="1"/>
</dbReference>
<accession>A0ABT4VP16</accession>
<dbReference type="SUPFAM" id="SSF54373">
    <property type="entry name" value="FAD-linked reductases, C-terminal domain"/>
    <property type="match status" value="1"/>
</dbReference>
<keyword evidence="4 5" id="KW-0274">FAD</keyword>
<gene>
    <name evidence="7" type="ORF">OOZ53_11005</name>
</gene>
<dbReference type="InterPro" id="IPR000172">
    <property type="entry name" value="GMC_OxRdtase_N"/>
</dbReference>
<dbReference type="RefSeq" id="WP_271089579.1">
    <property type="nucleotide sequence ID" value="NZ_JAPJZH010000006.1"/>
</dbReference>